<comment type="similarity">
    <text evidence="5">Belongs to the peptidase T1A family.</text>
</comment>
<evidence type="ECO:0008006" key="8">
    <source>
        <dbReference type="Google" id="ProtNLM"/>
    </source>
</evidence>
<organism evidence="6 7">
    <name type="scientific">Batrachochytrium dendrobatidis (strain JEL423)</name>
    <dbReference type="NCBI Taxonomy" id="403673"/>
    <lineage>
        <taxon>Eukaryota</taxon>
        <taxon>Fungi</taxon>
        <taxon>Fungi incertae sedis</taxon>
        <taxon>Chytridiomycota</taxon>
        <taxon>Chytridiomycota incertae sedis</taxon>
        <taxon>Chytridiomycetes</taxon>
        <taxon>Rhizophydiales</taxon>
        <taxon>Rhizophydiales incertae sedis</taxon>
        <taxon>Batrachochytrium</taxon>
    </lineage>
</organism>
<evidence type="ECO:0000313" key="7">
    <source>
        <dbReference type="Proteomes" id="UP000077115"/>
    </source>
</evidence>
<evidence type="ECO:0000256" key="4">
    <source>
        <dbReference type="ARBA" id="ARBA00023242"/>
    </source>
</evidence>
<dbReference type="FunFam" id="3.60.20.10:FF:000031">
    <property type="entry name" value="Proteasome subunit alpha type"/>
    <property type="match status" value="1"/>
</dbReference>
<protein>
    <recommendedName>
        <fullName evidence="8">Proteasome subunit beta</fullName>
    </recommendedName>
</protein>
<sequence>MEAISHAGTALGVLSTEGIVLAAERKTSSKLLENISREKIYRLNDTTCCAVAGLNADANTLISYCRVQAQKYLFRFNEPIPVEQLVQNLCDMKQGYTQYGGLRPFGVSLLYGGYDEHFGFQLYHSDPSGNYSGWKAMCIGANSTNATSLLKQDYKEEMTLKEAKALAIKVLAKSMDSTTLGSDKLEFATLSRGPKGNIVYHAFTPQEIDALIQEEGLLTNPQT</sequence>
<accession>A0A177WLI3</accession>
<reference evidence="6 7" key="2">
    <citation type="submission" date="2016-05" db="EMBL/GenBank/DDBJ databases">
        <title>Lineage-specific infection strategies underlie the spectrum of fungal disease in amphibians.</title>
        <authorList>
            <person name="Cuomo C.A."/>
            <person name="Farrer R.A."/>
            <person name="James T."/>
            <person name="Longcore J."/>
            <person name="Birren B."/>
        </authorList>
    </citation>
    <scope>NUCLEOTIDE SEQUENCE [LARGE SCALE GENOMIC DNA]</scope>
    <source>
        <strain evidence="6 7">JEL423</strain>
    </source>
</reference>
<name>A0A177WLI3_BATDL</name>
<evidence type="ECO:0000256" key="2">
    <source>
        <dbReference type="ARBA" id="ARBA00004123"/>
    </source>
</evidence>
<dbReference type="InterPro" id="IPR023332">
    <property type="entry name" value="Proteasome_alpha-type"/>
</dbReference>
<keyword evidence="4" id="KW-0539">Nucleus</keyword>
<dbReference type="PROSITE" id="PS51475">
    <property type="entry name" value="PROTEASOME_ALPHA_2"/>
    <property type="match status" value="1"/>
</dbReference>
<dbReference type="OrthoDB" id="431557at2759"/>
<dbReference type="Gene3D" id="3.60.20.10">
    <property type="entry name" value="Glutamine Phosphoribosylpyrophosphate, subunit 1, domain 1"/>
    <property type="match status" value="1"/>
</dbReference>
<dbReference type="GO" id="GO:0019773">
    <property type="term" value="C:proteasome core complex, alpha-subunit complex"/>
    <property type="evidence" value="ECO:0007669"/>
    <property type="project" value="UniProtKB-UniRule"/>
</dbReference>
<evidence type="ECO:0000256" key="3">
    <source>
        <dbReference type="ARBA" id="ARBA00022942"/>
    </source>
</evidence>
<dbReference type="EMBL" id="DS022304">
    <property type="protein sequence ID" value="OAJ40555.1"/>
    <property type="molecule type" value="Genomic_DNA"/>
</dbReference>
<comment type="function">
    <text evidence="1">The proteasome is a multicatalytic proteinase complex which is characterized by its ability to cleave peptides with Arg, Phe, Tyr, Leu, and Glu adjacent to the leaving group at neutral or slightly basic pH. The proteasome has an ATP-dependent proteolytic activity.</text>
</comment>
<dbReference type="eggNOG" id="KOG0178">
    <property type="taxonomic scope" value="Eukaryota"/>
</dbReference>
<dbReference type="InterPro" id="IPR050115">
    <property type="entry name" value="Proteasome_alpha"/>
</dbReference>
<dbReference type="AlphaFoldDB" id="A0A177WLI3"/>
<dbReference type="Pfam" id="PF00227">
    <property type="entry name" value="Proteasome"/>
    <property type="match status" value="1"/>
</dbReference>
<dbReference type="STRING" id="403673.A0A177WLI3"/>
<evidence type="ECO:0000256" key="5">
    <source>
        <dbReference type="PROSITE-ProRule" id="PRU00808"/>
    </source>
</evidence>
<dbReference type="GO" id="GO:0051603">
    <property type="term" value="P:proteolysis involved in protein catabolic process"/>
    <property type="evidence" value="ECO:0007669"/>
    <property type="project" value="InterPro"/>
</dbReference>
<dbReference type="InterPro" id="IPR029055">
    <property type="entry name" value="Ntn_hydrolases_N"/>
</dbReference>
<dbReference type="GO" id="GO:0005634">
    <property type="term" value="C:nucleus"/>
    <property type="evidence" value="ECO:0007669"/>
    <property type="project" value="UniProtKB-SubCell"/>
</dbReference>
<gene>
    <name evidence="6" type="ORF">BDEG_24273</name>
</gene>
<dbReference type="VEuPathDB" id="FungiDB:BDEG_24273"/>
<evidence type="ECO:0000256" key="1">
    <source>
        <dbReference type="ARBA" id="ARBA00002000"/>
    </source>
</evidence>
<dbReference type="Proteomes" id="UP000077115">
    <property type="component" value="Unassembled WGS sequence"/>
</dbReference>
<keyword evidence="3 5" id="KW-0647">Proteasome</keyword>
<reference evidence="6 7" key="1">
    <citation type="submission" date="2006-10" db="EMBL/GenBank/DDBJ databases">
        <title>The Genome Sequence of Batrachochytrium dendrobatidis JEL423.</title>
        <authorList>
            <consortium name="The Broad Institute Genome Sequencing Platform"/>
            <person name="Birren B."/>
            <person name="Lander E."/>
            <person name="Galagan J."/>
            <person name="Cuomo C."/>
            <person name="Devon K."/>
            <person name="Jaffe D."/>
            <person name="Butler J."/>
            <person name="Alvarez P."/>
            <person name="Gnerre S."/>
            <person name="Grabherr M."/>
            <person name="Kleber M."/>
            <person name="Mauceli E."/>
            <person name="Brockman W."/>
            <person name="Young S."/>
            <person name="LaButti K."/>
            <person name="Sykes S."/>
            <person name="DeCaprio D."/>
            <person name="Crawford M."/>
            <person name="Koehrsen M."/>
            <person name="Engels R."/>
            <person name="Montgomery P."/>
            <person name="Pearson M."/>
            <person name="Howarth C."/>
            <person name="Larson L."/>
            <person name="White J."/>
            <person name="O'Leary S."/>
            <person name="Kodira C."/>
            <person name="Zeng Q."/>
            <person name="Yandava C."/>
            <person name="Alvarado L."/>
            <person name="Longcore J."/>
            <person name="James T."/>
        </authorList>
    </citation>
    <scope>NUCLEOTIDE SEQUENCE [LARGE SCALE GENOMIC DNA]</scope>
    <source>
        <strain evidence="6 7">JEL423</strain>
    </source>
</reference>
<proteinExistence type="inferred from homology"/>
<dbReference type="InterPro" id="IPR001353">
    <property type="entry name" value="Proteasome_sua/b"/>
</dbReference>
<dbReference type="SUPFAM" id="SSF56235">
    <property type="entry name" value="N-terminal nucleophile aminohydrolases (Ntn hydrolases)"/>
    <property type="match status" value="1"/>
</dbReference>
<evidence type="ECO:0000313" key="6">
    <source>
        <dbReference type="EMBL" id="OAJ40555.1"/>
    </source>
</evidence>
<comment type="subcellular location">
    <subcellularLocation>
        <location evidence="2">Nucleus</location>
    </subcellularLocation>
</comment>
<dbReference type="PANTHER" id="PTHR11599">
    <property type="entry name" value="PROTEASOME SUBUNIT ALPHA/BETA"/>
    <property type="match status" value="1"/>
</dbReference>